<name>A0A843USC7_COLES</name>
<dbReference type="EMBL" id="NMUH01000825">
    <property type="protein sequence ID" value="MQL85387.1"/>
    <property type="molecule type" value="Genomic_DNA"/>
</dbReference>
<evidence type="ECO:0000313" key="2">
    <source>
        <dbReference type="Proteomes" id="UP000652761"/>
    </source>
</evidence>
<evidence type="ECO:0000313" key="1">
    <source>
        <dbReference type="EMBL" id="MQL85387.1"/>
    </source>
</evidence>
<comment type="caution">
    <text evidence="1">The sequence shown here is derived from an EMBL/GenBank/DDBJ whole genome shotgun (WGS) entry which is preliminary data.</text>
</comment>
<protein>
    <submittedName>
        <fullName evidence="1">Uncharacterized protein</fullName>
    </submittedName>
</protein>
<proteinExistence type="predicted"/>
<reference evidence="1" key="1">
    <citation type="submission" date="2017-07" db="EMBL/GenBank/DDBJ databases">
        <title>Taro Niue Genome Assembly and Annotation.</title>
        <authorList>
            <person name="Atibalentja N."/>
            <person name="Keating K."/>
            <person name="Fields C.J."/>
        </authorList>
    </citation>
    <scope>NUCLEOTIDE SEQUENCE</scope>
    <source>
        <strain evidence="1">Niue_2</strain>
        <tissue evidence="1">Leaf</tissue>
    </source>
</reference>
<gene>
    <name evidence="1" type="ORF">Taro_017906</name>
</gene>
<accession>A0A843USC7</accession>
<sequence length="129" mass="13817">MTLRKVDAMMESSCLLEKGPRGSLTCGAHTCSASATAWISLLATVGVIEGEGTGKREAAPQEVYERGKKKDLFEPLISEVIETEDPCPASPILCGSSVEILARAPCSTFEIPGGFLRSLCYFSLSTRTR</sequence>
<dbReference type="Proteomes" id="UP000652761">
    <property type="component" value="Unassembled WGS sequence"/>
</dbReference>
<dbReference type="AlphaFoldDB" id="A0A843USC7"/>
<organism evidence="1 2">
    <name type="scientific">Colocasia esculenta</name>
    <name type="common">Wild taro</name>
    <name type="synonym">Arum esculentum</name>
    <dbReference type="NCBI Taxonomy" id="4460"/>
    <lineage>
        <taxon>Eukaryota</taxon>
        <taxon>Viridiplantae</taxon>
        <taxon>Streptophyta</taxon>
        <taxon>Embryophyta</taxon>
        <taxon>Tracheophyta</taxon>
        <taxon>Spermatophyta</taxon>
        <taxon>Magnoliopsida</taxon>
        <taxon>Liliopsida</taxon>
        <taxon>Araceae</taxon>
        <taxon>Aroideae</taxon>
        <taxon>Colocasieae</taxon>
        <taxon>Colocasia</taxon>
    </lineage>
</organism>
<keyword evidence="2" id="KW-1185">Reference proteome</keyword>